<dbReference type="Proteomes" id="UP000004968">
    <property type="component" value="Unassembled WGS sequence"/>
</dbReference>
<gene>
    <name evidence="1" type="ORF">CLOSTHATH_02930</name>
</gene>
<dbReference type="EMBL" id="ACIO01000232">
    <property type="protein sequence ID" value="EFC98877.1"/>
    <property type="molecule type" value="Genomic_DNA"/>
</dbReference>
<reference evidence="1 2" key="1">
    <citation type="submission" date="2010-01" db="EMBL/GenBank/DDBJ databases">
        <authorList>
            <person name="Weinstock G."/>
            <person name="Sodergren E."/>
            <person name="Clifton S."/>
            <person name="Fulton L."/>
            <person name="Fulton B."/>
            <person name="Courtney L."/>
            <person name="Fronick C."/>
            <person name="Harrison M."/>
            <person name="Strong C."/>
            <person name="Farmer C."/>
            <person name="Delahaunty K."/>
            <person name="Markovic C."/>
            <person name="Hall O."/>
            <person name="Minx P."/>
            <person name="Tomlinson C."/>
            <person name="Mitreva M."/>
            <person name="Nelson J."/>
            <person name="Hou S."/>
            <person name="Wollam A."/>
            <person name="Pepin K.H."/>
            <person name="Johnson M."/>
            <person name="Bhonagiri V."/>
            <person name="Nash W.E."/>
            <person name="Warren W."/>
            <person name="Chinwalla A."/>
            <person name="Mardis E.R."/>
            <person name="Wilson R.K."/>
        </authorList>
    </citation>
    <scope>NUCLEOTIDE SEQUENCE [LARGE SCALE GENOMIC DNA]</scope>
    <source>
        <strain evidence="1 2">DSM 13479</strain>
    </source>
</reference>
<comment type="caution">
    <text evidence="1">The sequence shown here is derived from an EMBL/GenBank/DDBJ whole genome shotgun (WGS) entry which is preliminary data.</text>
</comment>
<dbReference type="AlphaFoldDB" id="D3AH43"/>
<organism evidence="1 2">
    <name type="scientific">Hungatella hathewayi DSM 13479</name>
    <dbReference type="NCBI Taxonomy" id="566550"/>
    <lineage>
        <taxon>Bacteria</taxon>
        <taxon>Bacillati</taxon>
        <taxon>Bacillota</taxon>
        <taxon>Clostridia</taxon>
        <taxon>Lachnospirales</taxon>
        <taxon>Lachnospiraceae</taxon>
        <taxon>Hungatella</taxon>
    </lineage>
</organism>
<dbReference type="HOGENOM" id="CLU_3271241_0_0_9"/>
<name>D3AH43_9FIRM</name>
<evidence type="ECO:0000313" key="1">
    <source>
        <dbReference type="EMBL" id="EFC98877.1"/>
    </source>
</evidence>
<evidence type="ECO:0000313" key="2">
    <source>
        <dbReference type="Proteomes" id="UP000004968"/>
    </source>
</evidence>
<sequence length="41" mass="4513">MGIASCCDEMTTSGGIMTLHRNHDSLICRVPLCELHPRNSL</sequence>
<proteinExistence type="predicted"/>
<protein>
    <submittedName>
        <fullName evidence="1">Uncharacterized protein</fullName>
    </submittedName>
</protein>
<accession>D3AH43</accession>